<evidence type="ECO:0000313" key="4">
    <source>
        <dbReference type="Proteomes" id="UP000694251"/>
    </source>
</evidence>
<dbReference type="GO" id="GO:0003964">
    <property type="term" value="F:RNA-directed DNA polymerase activity"/>
    <property type="evidence" value="ECO:0007669"/>
    <property type="project" value="UniProtKB-KW"/>
</dbReference>
<dbReference type="Proteomes" id="UP000694251">
    <property type="component" value="Chromosome 13"/>
</dbReference>
<keyword evidence="3" id="KW-0695">RNA-directed DNA polymerase</keyword>
<dbReference type="OrthoDB" id="1113724at2759"/>
<proteinExistence type="predicted"/>
<evidence type="ECO:0000256" key="1">
    <source>
        <dbReference type="SAM" id="MobiDB-lite"/>
    </source>
</evidence>
<dbReference type="EMBL" id="JAEFBJ010000013">
    <property type="protein sequence ID" value="KAG7536776.1"/>
    <property type="molecule type" value="Genomic_DNA"/>
</dbReference>
<dbReference type="Pfam" id="PF14111">
    <property type="entry name" value="DUF4283"/>
    <property type="match status" value="1"/>
</dbReference>
<feature type="domain" description="Reverse transcriptase" evidence="2">
    <location>
        <begin position="780"/>
        <end position="974"/>
    </location>
</feature>
<comment type="caution">
    <text evidence="3">The sequence shown here is derived from an EMBL/GenBank/DDBJ whole genome shotgun (WGS) entry which is preliminary data.</text>
</comment>
<sequence>MDFDTLNLIDEDNFNLEDEDMIQENDNENQIIPHETASSGTAEKGTRSSSILRAKCWKNFIKEEKYPNGTTDVTCKYCEKTYCLNPRQNVVSKRPSLKKHDFEVSVIDGVPTIEVPNSVISDSVPLWEDFLVGRFPSSAPHVAKIHVIVNKILTLGDKSIKVDVFENNSTSVKFRIRDPSTRMRILRRGMWNIAGLPMIISKWSLILEETQPEIKSMPMWVILKNVPHSMYSWEGLCFLSSPVGNPIRLHPETELCSNFEEAKVFVEVNLSQELPKTFRFKLDQDTQTTVEFAYPWLPPRCSRCKKWGHMEETCVLKKVATEEVVTNKVVELEEGELVTEEQSTVSPSVLITKADGLNETQEDGCSQVSPGKGSRSNEKNKKSLTYGQVGILAASRFSVLSEQEEEEKAEDTLNDTNLIENSKKEEHILETTDGAENSHFETAPSIPPGMRDFQEVIRYCSLKDMSYHGPLFTWCNKRDEDLICKKLDRTLTNEAWSLSFLQTYSIFESGGCSDHLRCRFNLEAEVVKPKGPFKFCNVLTTMSEFLPTVQEFLDGTNALYHTTSAAYKFGKKLKSLKPILKQLSRSKLSDLPIRVNTAYQTLCTKQQSTLVNPCQDAIEEENLAYKAWDTLADIEENFLKQRSKLHWLDVGDKNNKYFHNATKTRTARNSIREIHGIDRTVYSTHDDIKCEAVRFFEDFLTQEPEDFEGMSITQLQELMDFRCNDSDAAQLLLEVSTEEVKKVLFSMPTNKSPGPDGYTVEFFKAAWPILGNDFVVAIQSFFRTGFLPKGLNTPILTLIPKKEDSTHMKDYHPISCCNVVYKVISKILTNRLQLILPPAIAPNQFAFIKDRLMMENQLLTSELVKNYHKDSISRRCALQIDISKAFDSVQWSFLLRTLQAMNIPEMFIKWIERCIGTASFLVQVNGELAGFFQSKRGLRQGCSLSPYLFVICMNVLSRMLDKAAVGKNWLSSEM</sequence>
<dbReference type="PANTHER" id="PTHR19446">
    <property type="entry name" value="REVERSE TRANSCRIPTASES"/>
    <property type="match status" value="1"/>
</dbReference>
<feature type="region of interest" description="Disordered" evidence="1">
    <location>
        <begin position="354"/>
        <end position="380"/>
    </location>
</feature>
<evidence type="ECO:0000259" key="2">
    <source>
        <dbReference type="PROSITE" id="PS50878"/>
    </source>
</evidence>
<dbReference type="PROSITE" id="PS50878">
    <property type="entry name" value="RT_POL"/>
    <property type="match status" value="1"/>
</dbReference>
<keyword evidence="3" id="KW-0808">Transferase</keyword>
<protein>
    <submittedName>
        <fullName evidence="3">Reverse transcriptase domain</fullName>
    </submittedName>
</protein>
<dbReference type="AlphaFoldDB" id="A0A8T1XPI1"/>
<reference evidence="3 4" key="1">
    <citation type="submission" date="2020-12" db="EMBL/GenBank/DDBJ databases">
        <title>Concerted genomic and epigenomic changes stabilize Arabidopsis allopolyploids.</title>
        <authorList>
            <person name="Chen Z."/>
        </authorList>
    </citation>
    <scope>NUCLEOTIDE SEQUENCE [LARGE SCALE GENOMIC DNA]</scope>
    <source>
        <strain evidence="3">As9502</strain>
        <tissue evidence="3">Leaf</tissue>
    </source>
</reference>
<keyword evidence="4" id="KW-1185">Reference proteome</keyword>
<gene>
    <name evidence="3" type="ORF">ISN44_As13g006980</name>
</gene>
<keyword evidence="3" id="KW-0548">Nucleotidyltransferase</keyword>
<name>A0A8T1XPI1_ARASU</name>
<dbReference type="InterPro" id="IPR025558">
    <property type="entry name" value="DUF4283"/>
</dbReference>
<dbReference type="InterPro" id="IPR000477">
    <property type="entry name" value="RT_dom"/>
</dbReference>
<evidence type="ECO:0000313" key="3">
    <source>
        <dbReference type="EMBL" id="KAG7536776.1"/>
    </source>
</evidence>
<accession>A0A8T1XPI1</accession>
<dbReference type="Pfam" id="PF00078">
    <property type="entry name" value="RVT_1"/>
    <property type="match status" value="1"/>
</dbReference>
<organism evidence="3 4">
    <name type="scientific">Arabidopsis suecica</name>
    <name type="common">Swedish thale-cress</name>
    <name type="synonym">Cardaminopsis suecica</name>
    <dbReference type="NCBI Taxonomy" id="45249"/>
    <lineage>
        <taxon>Eukaryota</taxon>
        <taxon>Viridiplantae</taxon>
        <taxon>Streptophyta</taxon>
        <taxon>Embryophyta</taxon>
        <taxon>Tracheophyta</taxon>
        <taxon>Spermatophyta</taxon>
        <taxon>Magnoliopsida</taxon>
        <taxon>eudicotyledons</taxon>
        <taxon>Gunneridae</taxon>
        <taxon>Pentapetalae</taxon>
        <taxon>rosids</taxon>
        <taxon>malvids</taxon>
        <taxon>Brassicales</taxon>
        <taxon>Brassicaceae</taxon>
        <taxon>Camelineae</taxon>
        <taxon>Arabidopsis</taxon>
    </lineage>
</organism>
<dbReference type="CDD" id="cd01650">
    <property type="entry name" value="RT_nLTR_like"/>
    <property type="match status" value="1"/>
</dbReference>